<name>A0A6M1ST28_9BACT</name>
<dbReference type="Proteomes" id="UP000473278">
    <property type="component" value="Unassembled WGS sequence"/>
</dbReference>
<accession>A0A6M1ST28</accession>
<dbReference type="EMBL" id="JAALLT010000002">
    <property type="protein sequence ID" value="NGP76040.1"/>
    <property type="molecule type" value="Genomic_DNA"/>
</dbReference>
<keyword evidence="2" id="KW-1185">Reference proteome</keyword>
<dbReference type="PROSITE" id="PS51257">
    <property type="entry name" value="PROKAR_LIPOPROTEIN"/>
    <property type="match status" value="1"/>
</dbReference>
<dbReference type="PANTHER" id="PTHR42754:SF1">
    <property type="entry name" value="LIPOPROTEIN"/>
    <property type="match status" value="1"/>
</dbReference>
<comment type="caution">
    <text evidence="1">The sequence shown here is derived from an EMBL/GenBank/DDBJ whole genome shotgun (WGS) entry which is preliminary data.</text>
</comment>
<reference evidence="1 2" key="1">
    <citation type="submission" date="2020-02" db="EMBL/GenBank/DDBJ databases">
        <title>Balneolaceae bacterium YR4-1, complete genome.</title>
        <authorList>
            <person name="Li Y."/>
            <person name="Wu S."/>
        </authorList>
    </citation>
    <scope>NUCLEOTIDE SEQUENCE [LARGE SCALE GENOMIC DNA]</scope>
    <source>
        <strain evidence="1 2">YR4-1</strain>
    </source>
</reference>
<protein>
    <submittedName>
        <fullName evidence="1">Uncharacterized protein</fullName>
    </submittedName>
</protein>
<gene>
    <name evidence="1" type="ORF">G3570_05325</name>
</gene>
<dbReference type="SUPFAM" id="SSF50998">
    <property type="entry name" value="Quinoprotein alcohol dehydrogenase-like"/>
    <property type="match status" value="1"/>
</dbReference>
<dbReference type="PANTHER" id="PTHR42754">
    <property type="entry name" value="ENDOGLUCANASE"/>
    <property type="match status" value="1"/>
</dbReference>
<dbReference type="RefSeq" id="WP_165140050.1">
    <property type="nucleotide sequence ID" value="NZ_JAALLT010000002.1"/>
</dbReference>
<organism evidence="1 2">
    <name type="scientific">Halalkalibaculum roseum</name>
    <dbReference type="NCBI Taxonomy" id="2709311"/>
    <lineage>
        <taxon>Bacteria</taxon>
        <taxon>Pseudomonadati</taxon>
        <taxon>Balneolota</taxon>
        <taxon>Balneolia</taxon>
        <taxon>Balneolales</taxon>
        <taxon>Balneolaceae</taxon>
        <taxon>Halalkalibaculum</taxon>
    </lineage>
</organism>
<evidence type="ECO:0000313" key="1">
    <source>
        <dbReference type="EMBL" id="NGP76040.1"/>
    </source>
</evidence>
<dbReference type="AlphaFoldDB" id="A0A6M1ST28"/>
<dbReference type="InterPro" id="IPR011047">
    <property type="entry name" value="Quinoprotein_ADH-like_sf"/>
</dbReference>
<proteinExistence type="predicted"/>
<evidence type="ECO:0000313" key="2">
    <source>
        <dbReference type="Proteomes" id="UP000473278"/>
    </source>
</evidence>
<sequence length="379" mass="41730">MGTYRYIPALILLSIILLSCDRGDNVPDTWQKVLDLNTGNGIIQNQEGDFLVHSFNEIARLDKNGSVIWSIDPLDQITGYGGISISEIAQLENGDYAVTGFASEGASSVLYLLIMDGNGVVQSQSNIFQNDNHRGLDMSVSGDGFTFAVPVGQGDSNDSLVVLEVAVDGTVKNEKSYISNLSDYAISGLTLILENQDGYLVELLLKETNGDEVTNRKLIKLDANLNQEWSIDYGGAVFNEIRDIIELEDGGYLLAGTFQGKGWALKIRDSGSLEWNKKYGSDDPGKRFFFDAEESEMGRIVLTGSNNVDGGGYDDLWLMHLDSEGNVNWEVKHGDQFYNFGRAVEYTGEKNYVITGGTHSSFNEPTSMWVLKLNEEGLF</sequence>